<evidence type="ECO:0000256" key="2">
    <source>
        <dbReference type="ARBA" id="ARBA00022553"/>
    </source>
</evidence>
<dbReference type="PANTHER" id="PTHR15263:SF1">
    <property type="entry name" value="NF-KAPPA-B INHIBITOR-LIKE PROTEIN 1"/>
    <property type="match status" value="1"/>
</dbReference>
<evidence type="ECO:0000256" key="5">
    <source>
        <dbReference type="ARBA" id="ARBA00023242"/>
    </source>
</evidence>
<feature type="compositionally biased region" description="Basic and acidic residues" evidence="6">
    <location>
        <begin position="167"/>
        <end position="181"/>
    </location>
</feature>
<keyword evidence="3" id="KW-0677">Repeat</keyword>
<gene>
    <name evidence="7" type="ORF">AJ80_05457</name>
</gene>
<dbReference type="EMBL" id="PDNA01000080">
    <property type="protein sequence ID" value="PGH15749.1"/>
    <property type="molecule type" value="Genomic_DNA"/>
</dbReference>
<reference evidence="7 8" key="1">
    <citation type="submission" date="2017-10" db="EMBL/GenBank/DDBJ databases">
        <title>Comparative genomics in systemic dimorphic fungi from Ajellomycetaceae.</title>
        <authorList>
            <person name="Munoz J.F."/>
            <person name="Mcewen J.G."/>
            <person name="Clay O.K."/>
            <person name="Cuomo C.A."/>
        </authorList>
    </citation>
    <scope>NUCLEOTIDE SEQUENCE [LARGE SCALE GENOMIC DNA]</scope>
    <source>
        <strain evidence="7 8">UAMH7299</strain>
    </source>
</reference>
<protein>
    <submittedName>
        <fullName evidence="7">Uncharacterized protein</fullName>
    </submittedName>
</protein>
<feature type="region of interest" description="Disordered" evidence="6">
    <location>
        <begin position="131"/>
        <end position="181"/>
    </location>
</feature>
<sequence length="355" mass="41623">MEKDDYASTKRSKFRFKSQDQEEDPSSSSRRHHRRRHHHRSKRPKPTLLSRSPSPQPPPLSPSTAFRESLFDALADDEGAAYWESVYGQPIHTYTRSSGENGGHGQGELEQMTDEEYAAYVRARMWERTHQAAFEERERRRRKREKEEEEEEEEEAQRAKGRKERRRRGEGEEGGWERDAFDRLVDESLRRGEERRERKKRGHEWLAVWRRYLDSWEELNERARNAAAASSGGSGSGTTNRDSSDKLRNLIVWPVESGKRRDISPATVEEFIRNAPLPDLPPSSSQQQHKTQNHLSDRLTVLKIERVRWHPDKMQHRYSVLGMEEQVIKSATMVFQILDRLWGEERGREKGRAAG</sequence>
<name>A0A2B7Y3M6_POLH7</name>
<dbReference type="AlphaFoldDB" id="A0A2B7Y3M6"/>
<evidence type="ECO:0000256" key="6">
    <source>
        <dbReference type="SAM" id="MobiDB-lite"/>
    </source>
</evidence>
<feature type="compositionally biased region" description="Basic residues" evidence="6">
    <location>
        <begin position="29"/>
        <end position="45"/>
    </location>
</feature>
<feature type="region of interest" description="Disordered" evidence="6">
    <location>
        <begin position="1"/>
        <end position="67"/>
    </location>
</feature>
<feature type="region of interest" description="Disordered" evidence="6">
    <location>
        <begin position="92"/>
        <end position="114"/>
    </location>
</feature>
<evidence type="ECO:0000256" key="4">
    <source>
        <dbReference type="ARBA" id="ARBA00023043"/>
    </source>
</evidence>
<accession>A0A2B7Y3M6</accession>
<dbReference type="OrthoDB" id="412109at2759"/>
<evidence type="ECO:0000256" key="3">
    <source>
        <dbReference type="ARBA" id="ARBA00022737"/>
    </source>
</evidence>
<evidence type="ECO:0000256" key="1">
    <source>
        <dbReference type="ARBA" id="ARBA00004123"/>
    </source>
</evidence>
<keyword evidence="8" id="KW-1185">Reference proteome</keyword>
<keyword evidence="2" id="KW-0597">Phosphoprotein</keyword>
<dbReference type="InterPro" id="IPR038753">
    <property type="entry name" value="NFKBIL1"/>
</dbReference>
<proteinExistence type="predicted"/>
<organism evidence="7 8">
    <name type="scientific">Polytolypa hystricis (strain UAMH7299)</name>
    <dbReference type="NCBI Taxonomy" id="1447883"/>
    <lineage>
        <taxon>Eukaryota</taxon>
        <taxon>Fungi</taxon>
        <taxon>Dikarya</taxon>
        <taxon>Ascomycota</taxon>
        <taxon>Pezizomycotina</taxon>
        <taxon>Eurotiomycetes</taxon>
        <taxon>Eurotiomycetidae</taxon>
        <taxon>Onygenales</taxon>
        <taxon>Onygenales incertae sedis</taxon>
        <taxon>Polytolypa</taxon>
    </lineage>
</organism>
<dbReference type="GO" id="GO:0005634">
    <property type="term" value="C:nucleus"/>
    <property type="evidence" value="ECO:0007669"/>
    <property type="project" value="UniProtKB-SubCell"/>
</dbReference>
<comment type="caution">
    <text evidence="7">The sequence shown here is derived from an EMBL/GenBank/DDBJ whole genome shotgun (WGS) entry which is preliminary data.</text>
</comment>
<comment type="subcellular location">
    <subcellularLocation>
        <location evidence="1">Nucleus</location>
    </subcellularLocation>
</comment>
<keyword evidence="4" id="KW-0040">ANK repeat</keyword>
<dbReference type="PANTHER" id="PTHR15263">
    <property type="entry name" value="I-KAPPA-B-LIKE PROTEIN IKBL"/>
    <property type="match status" value="1"/>
</dbReference>
<dbReference type="GO" id="GO:0043124">
    <property type="term" value="P:negative regulation of canonical NF-kappaB signal transduction"/>
    <property type="evidence" value="ECO:0007669"/>
    <property type="project" value="InterPro"/>
</dbReference>
<keyword evidence="5" id="KW-0539">Nucleus</keyword>
<evidence type="ECO:0000313" key="8">
    <source>
        <dbReference type="Proteomes" id="UP000224634"/>
    </source>
</evidence>
<dbReference type="Proteomes" id="UP000224634">
    <property type="component" value="Unassembled WGS sequence"/>
</dbReference>
<evidence type="ECO:0000313" key="7">
    <source>
        <dbReference type="EMBL" id="PGH15749.1"/>
    </source>
</evidence>